<evidence type="ECO:0000313" key="1">
    <source>
        <dbReference type="EMBL" id="EEB09304.1"/>
    </source>
</evidence>
<protein>
    <submittedName>
        <fullName evidence="1">Hydrolase</fullName>
    </submittedName>
</protein>
<dbReference type="EMBL" id="KE651168">
    <property type="protein sequence ID" value="EEB09304.1"/>
    <property type="molecule type" value="Genomic_DNA"/>
</dbReference>
<dbReference type="PANTHER" id="PTHR46191:SF2">
    <property type="entry name" value="HALOACID DEHALOGENASE-LIKE HYDROLASE DOMAIN-CONTAINING PROTEIN 3"/>
    <property type="match status" value="1"/>
</dbReference>
<dbReference type="GO" id="GO:0005634">
    <property type="term" value="C:nucleus"/>
    <property type="evidence" value="ECO:0000318"/>
    <property type="project" value="GO_Central"/>
</dbReference>
<dbReference type="InterPro" id="IPR036412">
    <property type="entry name" value="HAD-like_sf"/>
</dbReference>
<dbReference type="Pfam" id="PF00702">
    <property type="entry name" value="Hydrolase"/>
    <property type="match status" value="1"/>
</dbReference>
<dbReference type="SUPFAM" id="SSF56784">
    <property type="entry name" value="HAD-like"/>
    <property type="match status" value="1"/>
</dbReference>
<dbReference type="InterPro" id="IPR051828">
    <property type="entry name" value="HAD-like_hydrolase_domain"/>
</dbReference>
<sequence length="228" mass="26146">MKSLKLITFDAFGTLIHLKQPVPHTYTALSKKYNFQFNVEEVEKLSLQAFKHNAEKYPNHGHANGLCPRTWWSAVIQESFPEKIPEALVSEIWHFFASKEAYDLHPNLKTFTDYCKRIFPLVKFGIISNTDDRVRLVLRDLGLENLFEVETYSFDAKCEKPSKQIFELTRTYAEKLLGSSIAPEECLHFGDDIIKDVEGAKAAGWNSCYCDISTDLSSELQKLIADQE</sequence>
<gene>
    <name evidence="1" type="ORF">SJAG_04501</name>
</gene>
<dbReference type="InterPro" id="IPR023214">
    <property type="entry name" value="HAD_sf"/>
</dbReference>
<keyword evidence="1" id="KW-0378">Hydrolase</keyword>
<dbReference type="SFLD" id="SFLDG01129">
    <property type="entry name" value="C1.5:_HAD__Beta-PGM__Phosphata"/>
    <property type="match status" value="1"/>
</dbReference>
<accession>B6K700</accession>
<dbReference type="SFLD" id="SFLDS00003">
    <property type="entry name" value="Haloacid_Dehalogenase"/>
    <property type="match status" value="1"/>
</dbReference>
<dbReference type="PANTHER" id="PTHR46191">
    <property type="match status" value="1"/>
</dbReference>
<dbReference type="HOGENOM" id="CLU_045011_8_0_1"/>
<dbReference type="OrthoDB" id="444127at2759"/>
<evidence type="ECO:0000313" key="2">
    <source>
        <dbReference type="Proteomes" id="UP000001744"/>
    </source>
</evidence>
<name>B6K700_SCHJY</name>
<dbReference type="GeneID" id="7051860"/>
<dbReference type="STRING" id="402676.B6K700"/>
<dbReference type="RefSeq" id="XP_002175597.1">
    <property type="nucleotide sequence ID" value="XM_002175561.2"/>
</dbReference>
<dbReference type="Gene3D" id="1.10.150.720">
    <property type="entry name" value="Haloacid dehalogenase-like hydrolase"/>
    <property type="match status" value="1"/>
</dbReference>
<dbReference type="InterPro" id="IPR011949">
    <property type="entry name" value="HAD-SF_hydro_IA_REG-2-like"/>
</dbReference>
<proteinExistence type="predicted"/>
<keyword evidence="2" id="KW-1185">Reference proteome</keyword>
<dbReference type="JaponicusDB" id="SJAG_04501"/>
<organism evidence="1 2">
    <name type="scientific">Schizosaccharomyces japonicus (strain yFS275 / FY16936)</name>
    <name type="common">Fission yeast</name>
    <dbReference type="NCBI Taxonomy" id="402676"/>
    <lineage>
        <taxon>Eukaryota</taxon>
        <taxon>Fungi</taxon>
        <taxon>Dikarya</taxon>
        <taxon>Ascomycota</taxon>
        <taxon>Taphrinomycotina</taxon>
        <taxon>Schizosaccharomycetes</taxon>
        <taxon>Schizosaccharomycetales</taxon>
        <taxon>Schizosaccharomycetaceae</taxon>
        <taxon>Schizosaccharomyces</taxon>
    </lineage>
</organism>
<dbReference type="InterPro" id="IPR006439">
    <property type="entry name" value="HAD-SF_hydro_IA"/>
</dbReference>
<dbReference type="AlphaFoldDB" id="B6K700"/>
<dbReference type="VEuPathDB" id="FungiDB:SJAG_04501"/>
<dbReference type="NCBIfam" id="TIGR01549">
    <property type="entry name" value="HAD-SF-IA-v1"/>
    <property type="match status" value="1"/>
</dbReference>
<dbReference type="NCBIfam" id="TIGR02252">
    <property type="entry name" value="DREG-2"/>
    <property type="match status" value="1"/>
</dbReference>
<dbReference type="Gene3D" id="3.40.50.1000">
    <property type="entry name" value="HAD superfamily/HAD-like"/>
    <property type="match status" value="1"/>
</dbReference>
<dbReference type="eggNOG" id="KOG3085">
    <property type="taxonomic scope" value="Eukaryota"/>
</dbReference>
<dbReference type="Proteomes" id="UP000001744">
    <property type="component" value="Unassembled WGS sequence"/>
</dbReference>
<dbReference type="InterPro" id="IPR044924">
    <property type="entry name" value="HAD-SF_hydro_IA_REG-2-like_cap"/>
</dbReference>
<dbReference type="GO" id="GO:0016791">
    <property type="term" value="F:phosphatase activity"/>
    <property type="evidence" value="ECO:0007669"/>
    <property type="project" value="UniProtKB-ARBA"/>
</dbReference>
<dbReference type="OMA" id="GQITHKA"/>
<reference evidence="1 2" key="1">
    <citation type="journal article" date="2011" name="Science">
        <title>Comparative functional genomics of the fission yeasts.</title>
        <authorList>
            <person name="Rhind N."/>
            <person name="Chen Z."/>
            <person name="Yassour M."/>
            <person name="Thompson D.A."/>
            <person name="Haas B.J."/>
            <person name="Habib N."/>
            <person name="Wapinski I."/>
            <person name="Roy S."/>
            <person name="Lin M.F."/>
            <person name="Heiman D.I."/>
            <person name="Young S.K."/>
            <person name="Furuya K."/>
            <person name="Guo Y."/>
            <person name="Pidoux A."/>
            <person name="Chen H.M."/>
            <person name="Robbertse B."/>
            <person name="Goldberg J.M."/>
            <person name="Aoki K."/>
            <person name="Bayne E.H."/>
            <person name="Berlin A.M."/>
            <person name="Desjardins C.A."/>
            <person name="Dobbs E."/>
            <person name="Dukaj L."/>
            <person name="Fan L."/>
            <person name="FitzGerald M.G."/>
            <person name="French C."/>
            <person name="Gujja S."/>
            <person name="Hansen K."/>
            <person name="Keifenheim D."/>
            <person name="Levin J.Z."/>
            <person name="Mosher R.A."/>
            <person name="Mueller C.A."/>
            <person name="Pfiffner J."/>
            <person name="Priest M."/>
            <person name="Russ C."/>
            <person name="Smialowska A."/>
            <person name="Swoboda P."/>
            <person name="Sykes S.M."/>
            <person name="Vaughn M."/>
            <person name="Vengrova S."/>
            <person name="Yoder R."/>
            <person name="Zeng Q."/>
            <person name="Allshire R."/>
            <person name="Baulcombe D."/>
            <person name="Birren B.W."/>
            <person name="Brown W."/>
            <person name="Ekwall K."/>
            <person name="Kellis M."/>
            <person name="Leatherwood J."/>
            <person name="Levin H."/>
            <person name="Margalit H."/>
            <person name="Martienssen R."/>
            <person name="Nieduszynski C.A."/>
            <person name="Spatafora J.W."/>
            <person name="Friedman N."/>
            <person name="Dalgaard J.Z."/>
            <person name="Baumann P."/>
            <person name="Niki H."/>
            <person name="Regev A."/>
            <person name="Nusbaum C."/>
        </authorList>
    </citation>
    <scope>NUCLEOTIDE SEQUENCE [LARGE SCALE GENOMIC DNA]</scope>
    <source>
        <strain evidence="2">yFS275 / FY16936</strain>
    </source>
</reference>